<accession>A0AAI8XMW6</accession>
<evidence type="ECO:0008006" key="6">
    <source>
        <dbReference type="Google" id="ProtNLM"/>
    </source>
</evidence>
<evidence type="ECO:0000313" key="4">
    <source>
        <dbReference type="Proteomes" id="UP000465622"/>
    </source>
</evidence>
<keyword evidence="4" id="KW-1185">Reference proteome</keyword>
<gene>
    <name evidence="3" type="ORF">hbim_02203</name>
    <name evidence="2" type="ORF">MMAGJ_23870</name>
</gene>
<feature type="compositionally biased region" description="Low complexity" evidence="1">
    <location>
        <begin position="279"/>
        <end position="316"/>
    </location>
</feature>
<reference evidence="2" key="2">
    <citation type="submission" date="2020-02" db="EMBL/GenBank/DDBJ databases">
        <authorList>
            <person name="Matsumoto Y."/>
            <person name="Kinjo T."/>
            <person name="Motooka D."/>
            <person name="Nabeya D."/>
            <person name="Jung N."/>
            <person name="Uechi K."/>
            <person name="Horii T."/>
            <person name="Iida T."/>
            <person name="Fujita J."/>
            <person name="Nakamura S."/>
        </authorList>
    </citation>
    <scope>NUCLEOTIDE SEQUENCE</scope>
    <source>
        <strain evidence="2">JCM 12375</strain>
    </source>
</reference>
<feature type="compositionally biased region" description="Gly residues" evidence="1">
    <location>
        <begin position="345"/>
        <end position="374"/>
    </location>
</feature>
<dbReference type="EMBL" id="AP022567">
    <property type="protein sequence ID" value="BBX33105.1"/>
    <property type="molecule type" value="Genomic_DNA"/>
</dbReference>
<feature type="compositionally biased region" description="Gly residues" evidence="1">
    <location>
        <begin position="247"/>
        <end position="260"/>
    </location>
</feature>
<name>A0AAI8XMW6_MYCME</name>
<dbReference type="AlphaFoldDB" id="A0AAI8XMW6"/>
<dbReference type="Proteomes" id="UP000465622">
    <property type="component" value="Chromosome"/>
</dbReference>
<reference evidence="2 4" key="1">
    <citation type="journal article" date="2019" name="Emerg. Microbes Infect.">
        <title>Comprehensive subspecies identification of 175 nontuberculous mycobacteria species based on 7547 genomic profiles.</title>
        <authorList>
            <person name="Matsumoto Y."/>
            <person name="Kinjo T."/>
            <person name="Motooka D."/>
            <person name="Nabeya D."/>
            <person name="Jung N."/>
            <person name="Uechi K."/>
            <person name="Horii T."/>
            <person name="Iida T."/>
            <person name="Fujita J."/>
            <person name="Nakamura S."/>
        </authorList>
    </citation>
    <scope>NUCLEOTIDE SEQUENCE [LARGE SCALE GENOMIC DNA]</scope>
    <source>
        <strain evidence="2 4">JCM 12375</strain>
    </source>
</reference>
<dbReference type="EMBL" id="AP027452">
    <property type="protein sequence ID" value="BDY28272.1"/>
    <property type="molecule type" value="Genomic_DNA"/>
</dbReference>
<dbReference type="Proteomes" id="UP001241092">
    <property type="component" value="Chromosome"/>
</dbReference>
<evidence type="ECO:0000256" key="1">
    <source>
        <dbReference type="SAM" id="MobiDB-lite"/>
    </source>
</evidence>
<dbReference type="RefSeq" id="WP_036430465.1">
    <property type="nucleotide sequence ID" value="NZ_AP022567.1"/>
</dbReference>
<evidence type="ECO:0000313" key="3">
    <source>
        <dbReference type="EMBL" id="BDY28272.1"/>
    </source>
</evidence>
<proteinExistence type="predicted"/>
<evidence type="ECO:0000313" key="5">
    <source>
        <dbReference type="Proteomes" id="UP001241092"/>
    </source>
</evidence>
<evidence type="ECO:0000313" key="2">
    <source>
        <dbReference type="EMBL" id="BBX33105.1"/>
    </source>
</evidence>
<reference evidence="3" key="3">
    <citation type="submission" date="2023-03" db="EMBL/GenBank/DDBJ databases">
        <title>Draft genome sequence of a Mycolicibacterium mageritense strain H4_3_1 isolated from a hybrid biological-inorganic system reactor.</title>
        <authorList>
            <person name="Feng X."/>
            <person name="Kazama D."/>
            <person name="Sato K."/>
            <person name="Kobayashi H."/>
        </authorList>
    </citation>
    <scope>NUCLEOTIDE SEQUENCE</scope>
    <source>
        <strain evidence="3">H4_3_1</strain>
    </source>
</reference>
<feature type="compositionally biased region" description="Low complexity" evidence="1">
    <location>
        <begin position="235"/>
        <end position="246"/>
    </location>
</feature>
<sequence length="476" mass="48426">MCFDDIGDAIESGAEWLDNWGEENLGLPGMFTDWTTYDGEYKDGSGKVDLSEVPGGYPVDALNVAPGSYTTVAFTDVYDNMKNAGENVTNGHAAIWEQISNTMSQAVMTYKTFLEGIRDSDDNWVGKAADSANQNITTSFAQLDGASKSSTAMVHLAPAFATTIGNVVKEVVHRKSDYDDDMSSWPDHRDQIKREYDTLAQSVMSDYASNIGQIATKNPDLTGGKENPEKPGPAAPTNTPTNYGGPSNSGGGSPSKGSGAGKPDLSGLKKTTAKPNFDPTKLQQQTTPQKTTPQTSTPSLPTQGLTDAAKAAQDAASQGLDAAKQAMDQALGNNQNPSGLPEGVLGLGPKGLSGAGKGTGGGGGRAGGGSGSGSGARTSPLARNAGTATAATTKSTGATTTAARSGISAGSGAPGAGAPAAGHRGNGADGSVHKANKALRRKKNGENVMGDAEAVVAVVGDDTQEPRMVVPAAAEK</sequence>
<feature type="compositionally biased region" description="Low complexity" evidence="1">
    <location>
        <begin position="375"/>
        <end position="423"/>
    </location>
</feature>
<protein>
    <recommendedName>
        <fullName evidence="6">PPE domain-containing protein</fullName>
    </recommendedName>
</protein>
<organism evidence="3 5">
    <name type="scientific">Mycolicibacterium mageritense</name>
    <name type="common">Mycobacterium mageritense</name>
    <dbReference type="NCBI Taxonomy" id="53462"/>
    <lineage>
        <taxon>Bacteria</taxon>
        <taxon>Bacillati</taxon>
        <taxon>Actinomycetota</taxon>
        <taxon>Actinomycetes</taxon>
        <taxon>Mycobacteriales</taxon>
        <taxon>Mycobacteriaceae</taxon>
        <taxon>Mycolicibacterium</taxon>
    </lineage>
</organism>
<feature type="region of interest" description="Disordered" evidence="1">
    <location>
        <begin position="214"/>
        <end position="435"/>
    </location>
</feature>